<dbReference type="Proteomes" id="UP000461595">
    <property type="component" value="Unassembled WGS sequence"/>
</dbReference>
<sequence>MAMLEIKGDEPLLKHLQTAASLRAHKEVVKKHGSNLQKGAQRRAVFRGHWQGKKFVKPTGATKRSIKLQITDGGLVARVKAGTDYSGYLEKGTRKMSAQPFMKPAFEAVHPKFVDDLRRAGLAK</sequence>
<organism evidence="1 2">
    <name type="scientific">Streptococcus danieliae</name>
    <dbReference type="NCBI Taxonomy" id="747656"/>
    <lineage>
        <taxon>Bacteria</taxon>
        <taxon>Bacillati</taxon>
        <taxon>Bacillota</taxon>
        <taxon>Bacilli</taxon>
        <taxon>Lactobacillales</taxon>
        <taxon>Streptococcaceae</taxon>
        <taxon>Streptococcus</taxon>
    </lineage>
</organism>
<dbReference type="OrthoDB" id="886754at2"/>
<protein>
    <submittedName>
        <fullName evidence="1">Histone H1</fullName>
    </submittedName>
</protein>
<comment type="caution">
    <text evidence="1">The sequence shown here is derived from an EMBL/GenBank/DDBJ whole genome shotgun (WGS) entry which is preliminary data.</text>
</comment>
<reference evidence="1 2" key="1">
    <citation type="submission" date="2019-12" db="EMBL/GenBank/DDBJ databases">
        <title>Microbes associate with the intestines of laboratory mice.</title>
        <authorList>
            <person name="Navarre W."/>
            <person name="Wong E."/>
        </authorList>
    </citation>
    <scope>NUCLEOTIDE SEQUENCE [LARGE SCALE GENOMIC DNA]</scope>
    <source>
        <strain evidence="1 2">NM51_B2-22</strain>
    </source>
</reference>
<accession>A0A7X3G6W2</accession>
<dbReference type="AlphaFoldDB" id="A0A7X3G6W2"/>
<dbReference type="RefSeq" id="WP_160332076.1">
    <property type="nucleotide sequence ID" value="NZ_WSRS01000004.1"/>
</dbReference>
<dbReference type="NCBIfam" id="TIGR01725">
    <property type="entry name" value="phge_HK97_gp10"/>
    <property type="match status" value="1"/>
</dbReference>
<name>A0A7X3G6W2_9STRE</name>
<gene>
    <name evidence="1" type="ORF">E5983_00965</name>
</gene>
<evidence type="ECO:0000313" key="1">
    <source>
        <dbReference type="EMBL" id="MVX58244.1"/>
    </source>
</evidence>
<dbReference type="InterPro" id="IPR010064">
    <property type="entry name" value="HK97-gp10_tail"/>
</dbReference>
<dbReference type="EMBL" id="WSRS01000004">
    <property type="protein sequence ID" value="MVX58244.1"/>
    <property type="molecule type" value="Genomic_DNA"/>
</dbReference>
<proteinExistence type="predicted"/>
<evidence type="ECO:0000313" key="2">
    <source>
        <dbReference type="Proteomes" id="UP000461595"/>
    </source>
</evidence>